<evidence type="ECO:0000256" key="4">
    <source>
        <dbReference type="ARBA" id="ARBA00022692"/>
    </source>
</evidence>
<protein>
    <submittedName>
        <fullName evidence="9">Carbohydrate ABC transporter permease</fullName>
    </submittedName>
</protein>
<accession>A0ABP7WX85</accession>
<keyword evidence="3" id="KW-1003">Cell membrane</keyword>
<keyword evidence="2 7" id="KW-0813">Transport</keyword>
<comment type="caution">
    <text evidence="9">The sequence shown here is derived from an EMBL/GenBank/DDBJ whole genome shotgun (WGS) entry which is preliminary data.</text>
</comment>
<dbReference type="PROSITE" id="PS50928">
    <property type="entry name" value="ABC_TM1"/>
    <property type="match status" value="1"/>
</dbReference>
<keyword evidence="10" id="KW-1185">Reference proteome</keyword>
<feature type="transmembrane region" description="Helical" evidence="7">
    <location>
        <begin position="133"/>
        <end position="153"/>
    </location>
</feature>
<keyword evidence="4 7" id="KW-0812">Transmembrane</keyword>
<dbReference type="EMBL" id="BAAAZG010000059">
    <property type="protein sequence ID" value="GAA4099219.1"/>
    <property type="molecule type" value="Genomic_DNA"/>
</dbReference>
<evidence type="ECO:0000256" key="2">
    <source>
        <dbReference type="ARBA" id="ARBA00022448"/>
    </source>
</evidence>
<dbReference type="InterPro" id="IPR035906">
    <property type="entry name" value="MetI-like_sf"/>
</dbReference>
<evidence type="ECO:0000256" key="1">
    <source>
        <dbReference type="ARBA" id="ARBA00004651"/>
    </source>
</evidence>
<feature type="transmembrane region" description="Helical" evidence="7">
    <location>
        <begin position="98"/>
        <end position="121"/>
    </location>
</feature>
<proteinExistence type="inferred from homology"/>
<keyword evidence="5 7" id="KW-1133">Transmembrane helix</keyword>
<dbReference type="InterPro" id="IPR050901">
    <property type="entry name" value="BP-dep_ABC_trans_perm"/>
</dbReference>
<keyword evidence="6 7" id="KW-0472">Membrane</keyword>
<evidence type="ECO:0000256" key="6">
    <source>
        <dbReference type="ARBA" id="ARBA00023136"/>
    </source>
</evidence>
<evidence type="ECO:0000259" key="8">
    <source>
        <dbReference type="PROSITE" id="PS50928"/>
    </source>
</evidence>
<dbReference type="Proteomes" id="UP001500683">
    <property type="component" value="Unassembled WGS sequence"/>
</dbReference>
<name>A0ABP7WX85_9ACTN</name>
<feature type="transmembrane region" description="Helical" evidence="7">
    <location>
        <begin position="232"/>
        <end position="253"/>
    </location>
</feature>
<sequence>MSRRWITPLLALVAALMAVPLVYIVSLSVRSRDDVLNGGLLPSTPFWRNWPDTFESIDLARHLANSWVVAAGGVALTLVIAVPAAYYTARARRGGERLLSLVLASYCAPSVVAVLPLFYLLRTAGLSNTLTGLALVTGLANVPVAVWLLDGFVRRVPREVEEAAWLDGLGSWGALRHVVVPLAAPGIVASGLICFFLGYNELLFALSLAQETSVQTLPVALSRFQGDRNIQFGQQAVASIIGVAPVYVLALLAQRRLVAGLSAGAVK</sequence>
<feature type="transmembrane region" description="Helical" evidence="7">
    <location>
        <begin position="67"/>
        <end position="86"/>
    </location>
</feature>
<dbReference type="PANTHER" id="PTHR32243">
    <property type="entry name" value="MALTOSE TRANSPORT SYSTEM PERMEASE-RELATED"/>
    <property type="match status" value="1"/>
</dbReference>
<dbReference type="PANTHER" id="PTHR32243:SF18">
    <property type="entry name" value="INNER MEMBRANE ABC TRANSPORTER PERMEASE PROTEIN YCJP"/>
    <property type="match status" value="1"/>
</dbReference>
<feature type="domain" description="ABC transmembrane type-1" evidence="8">
    <location>
        <begin position="63"/>
        <end position="253"/>
    </location>
</feature>
<evidence type="ECO:0000256" key="7">
    <source>
        <dbReference type="RuleBase" id="RU363032"/>
    </source>
</evidence>
<evidence type="ECO:0000256" key="5">
    <source>
        <dbReference type="ARBA" id="ARBA00022989"/>
    </source>
</evidence>
<gene>
    <name evidence="9" type="ORF">GCM10022214_75040</name>
</gene>
<feature type="transmembrane region" description="Helical" evidence="7">
    <location>
        <begin position="174"/>
        <end position="199"/>
    </location>
</feature>
<evidence type="ECO:0000313" key="9">
    <source>
        <dbReference type="EMBL" id="GAA4099219.1"/>
    </source>
</evidence>
<evidence type="ECO:0000256" key="3">
    <source>
        <dbReference type="ARBA" id="ARBA00022475"/>
    </source>
</evidence>
<dbReference type="CDD" id="cd06261">
    <property type="entry name" value="TM_PBP2"/>
    <property type="match status" value="1"/>
</dbReference>
<dbReference type="RefSeq" id="WP_344957109.1">
    <property type="nucleotide sequence ID" value="NZ_BAAAZG010000059.1"/>
</dbReference>
<dbReference type="Pfam" id="PF00528">
    <property type="entry name" value="BPD_transp_1"/>
    <property type="match status" value="1"/>
</dbReference>
<comment type="similarity">
    <text evidence="7">Belongs to the binding-protein-dependent transport system permease family.</text>
</comment>
<dbReference type="Gene3D" id="1.10.3720.10">
    <property type="entry name" value="MetI-like"/>
    <property type="match status" value="1"/>
</dbReference>
<dbReference type="SUPFAM" id="SSF161098">
    <property type="entry name" value="MetI-like"/>
    <property type="match status" value="1"/>
</dbReference>
<evidence type="ECO:0000313" key="10">
    <source>
        <dbReference type="Proteomes" id="UP001500683"/>
    </source>
</evidence>
<comment type="subcellular location">
    <subcellularLocation>
        <location evidence="1 7">Cell membrane</location>
        <topology evidence="1 7">Multi-pass membrane protein</topology>
    </subcellularLocation>
</comment>
<dbReference type="InterPro" id="IPR000515">
    <property type="entry name" value="MetI-like"/>
</dbReference>
<reference evidence="10" key="1">
    <citation type="journal article" date="2019" name="Int. J. Syst. Evol. Microbiol.">
        <title>The Global Catalogue of Microorganisms (GCM) 10K type strain sequencing project: providing services to taxonomists for standard genome sequencing and annotation.</title>
        <authorList>
            <consortium name="The Broad Institute Genomics Platform"/>
            <consortium name="The Broad Institute Genome Sequencing Center for Infectious Disease"/>
            <person name="Wu L."/>
            <person name="Ma J."/>
        </authorList>
    </citation>
    <scope>NUCLEOTIDE SEQUENCE [LARGE SCALE GENOMIC DNA]</scope>
    <source>
        <strain evidence="10">JCM 16702</strain>
    </source>
</reference>
<organism evidence="9 10">
    <name type="scientific">Actinomadura miaoliensis</name>
    <dbReference type="NCBI Taxonomy" id="430685"/>
    <lineage>
        <taxon>Bacteria</taxon>
        <taxon>Bacillati</taxon>
        <taxon>Actinomycetota</taxon>
        <taxon>Actinomycetes</taxon>
        <taxon>Streptosporangiales</taxon>
        <taxon>Thermomonosporaceae</taxon>
        <taxon>Actinomadura</taxon>
    </lineage>
</organism>